<dbReference type="EMBL" id="DF967972">
    <property type="protein sequence ID" value="GAP13094.1"/>
    <property type="molecule type" value="Genomic_DNA"/>
</dbReference>
<dbReference type="AlphaFoldDB" id="A0A0S7BF55"/>
<name>A0A0S7BF55_9CHLR</name>
<protein>
    <recommendedName>
        <fullName evidence="5">Protein containg bacterial SH3 domain</fullName>
    </recommendedName>
</protein>
<accession>A0A0S7BF55</accession>
<feature type="chain" id="PRO_5006632917" description="Protein containg bacterial SH3 domain" evidence="2">
    <location>
        <begin position="23"/>
        <end position="590"/>
    </location>
</feature>
<gene>
    <name evidence="3" type="ORF">LARV_00836</name>
</gene>
<evidence type="ECO:0000256" key="1">
    <source>
        <dbReference type="SAM" id="MobiDB-lite"/>
    </source>
</evidence>
<evidence type="ECO:0000313" key="3">
    <source>
        <dbReference type="EMBL" id="GAP13094.1"/>
    </source>
</evidence>
<sequence length="590" mass="64665">MKSRFHSSLAFGIFLLALCCSACTPPAPTPTPLANLDDLQTAPGHLNVALQAAEPDTFAGLWIEHEPEFRVIVLFTADGEKTLQPYIAGTLLEGKVEVRQAKYSLAQLTSTEHEINQLMREQALPFSASVEIQENRVVVYITDQALWENALRENGLALPDYVVGEVIYEPLQGQPDFPVTPVGGLFFPQLRARSVVFMTALLEGQLVLEDGCLRVVTGFAPQGSLIIWQPDYFPSQKGDQIEILDRNGLSVARVGESIALGGGEIQLSDDTTRQLRESIPAACAGPYFLMGEIVGQSKLTPAATGTPALQRATPTLWPTSTPGPATSVPTASATPTRTVVTCTGAPDTLLNVGDWVHVSLEQPISNRIRSTPNINSEMLGKIQPGEMVQVLDGPECADGYVWWFVHSLSGLQGWTAEGDSTGDWIVRPLDGFLYDTTDESSTSTIILEQEEKYRIILAGTYSLWIPSQWTDPGVCIWGKSDPSPMILSRGKPNGRVGLDPFVVYARPFYRNDCQDPNLVPAEERISRIAISLDGGVDYSIPRPVEAVYRTNHTYVYTVTGEGYPLKIRLDDPVLNDNYGQIFVMIERIKQ</sequence>
<evidence type="ECO:0008006" key="5">
    <source>
        <dbReference type="Google" id="ProtNLM"/>
    </source>
</evidence>
<evidence type="ECO:0000256" key="2">
    <source>
        <dbReference type="SAM" id="SignalP"/>
    </source>
</evidence>
<feature type="signal peptide" evidence="2">
    <location>
        <begin position="1"/>
        <end position="22"/>
    </location>
</feature>
<evidence type="ECO:0000313" key="4">
    <source>
        <dbReference type="Proteomes" id="UP000055060"/>
    </source>
</evidence>
<dbReference type="STRING" id="360412.LARV_00836"/>
<dbReference type="Proteomes" id="UP000055060">
    <property type="component" value="Unassembled WGS sequence"/>
</dbReference>
<proteinExistence type="predicted"/>
<feature type="region of interest" description="Disordered" evidence="1">
    <location>
        <begin position="312"/>
        <end position="332"/>
    </location>
</feature>
<keyword evidence="4" id="KW-1185">Reference proteome</keyword>
<reference evidence="3" key="1">
    <citation type="submission" date="2015-07" db="EMBL/GenBank/DDBJ databases">
        <title>Draft Genome Sequences of Anaerolinea thermolimosa IMO-1, Bellilinea caldifistulae GOMI-1, Leptolinea tardivitalis YMTK-2, Levilinea saccharolytica KIBI-1,Longilinea arvoryzae KOME-1, Previously Described as Members of the Anaerolineaceae (Chloroflexi).</title>
        <authorList>
            <person name="Sekiguchi Y."/>
            <person name="Ohashi A."/>
            <person name="Matsuura N."/>
            <person name="Tourlousse M.D."/>
        </authorList>
    </citation>
    <scope>NUCLEOTIDE SEQUENCE [LARGE SCALE GENOMIC DNA]</scope>
    <source>
        <strain evidence="3">KOME-1</strain>
    </source>
</reference>
<dbReference type="RefSeq" id="WP_152031686.1">
    <property type="nucleotide sequence ID" value="NZ_DF967972.1"/>
</dbReference>
<organism evidence="3">
    <name type="scientific">Longilinea arvoryzae</name>
    <dbReference type="NCBI Taxonomy" id="360412"/>
    <lineage>
        <taxon>Bacteria</taxon>
        <taxon>Bacillati</taxon>
        <taxon>Chloroflexota</taxon>
        <taxon>Anaerolineae</taxon>
        <taxon>Anaerolineales</taxon>
        <taxon>Anaerolineaceae</taxon>
        <taxon>Longilinea</taxon>
    </lineage>
</organism>
<feature type="compositionally biased region" description="Low complexity" evidence="1">
    <location>
        <begin position="318"/>
        <end position="332"/>
    </location>
</feature>
<dbReference type="OrthoDB" id="155101at2"/>
<keyword evidence="2" id="KW-0732">Signal</keyword>